<feature type="transmembrane region" description="Helical" evidence="2">
    <location>
        <begin position="126"/>
        <end position="144"/>
    </location>
</feature>
<evidence type="ECO:0000313" key="3">
    <source>
        <dbReference type="EMBL" id="RPB07132.1"/>
    </source>
</evidence>
<accession>A0A3N4KCT7</accession>
<name>A0A3N4KCT7_9PEZI</name>
<reference evidence="3 4" key="1">
    <citation type="journal article" date="2018" name="Nat. Ecol. Evol.">
        <title>Pezizomycetes genomes reveal the molecular basis of ectomycorrhizal truffle lifestyle.</title>
        <authorList>
            <person name="Murat C."/>
            <person name="Payen T."/>
            <person name="Noel B."/>
            <person name="Kuo A."/>
            <person name="Morin E."/>
            <person name="Chen J."/>
            <person name="Kohler A."/>
            <person name="Krizsan K."/>
            <person name="Balestrini R."/>
            <person name="Da Silva C."/>
            <person name="Montanini B."/>
            <person name="Hainaut M."/>
            <person name="Levati E."/>
            <person name="Barry K.W."/>
            <person name="Belfiori B."/>
            <person name="Cichocki N."/>
            <person name="Clum A."/>
            <person name="Dockter R.B."/>
            <person name="Fauchery L."/>
            <person name="Guy J."/>
            <person name="Iotti M."/>
            <person name="Le Tacon F."/>
            <person name="Lindquist E.A."/>
            <person name="Lipzen A."/>
            <person name="Malagnac F."/>
            <person name="Mello A."/>
            <person name="Molinier V."/>
            <person name="Miyauchi S."/>
            <person name="Poulain J."/>
            <person name="Riccioni C."/>
            <person name="Rubini A."/>
            <person name="Sitrit Y."/>
            <person name="Splivallo R."/>
            <person name="Traeger S."/>
            <person name="Wang M."/>
            <person name="Zifcakova L."/>
            <person name="Wipf D."/>
            <person name="Zambonelli A."/>
            <person name="Paolocci F."/>
            <person name="Nowrousian M."/>
            <person name="Ottonello S."/>
            <person name="Baldrian P."/>
            <person name="Spatafora J.W."/>
            <person name="Henrissat B."/>
            <person name="Nagy L.G."/>
            <person name="Aury J.M."/>
            <person name="Wincker P."/>
            <person name="Grigoriev I.V."/>
            <person name="Bonfante P."/>
            <person name="Martin F.M."/>
        </authorList>
    </citation>
    <scope>NUCLEOTIDE SEQUENCE [LARGE SCALE GENOMIC DNA]</scope>
    <source>
        <strain evidence="3 4">CCBAS932</strain>
    </source>
</reference>
<dbReference type="EMBL" id="ML119194">
    <property type="protein sequence ID" value="RPB07132.1"/>
    <property type="molecule type" value="Genomic_DNA"/>
</dbReference>
<keyword evidence="4" id="KW-1185">Reference proteome</keyword>
<sequence length="153" mass="17550">MESESESWMPNSNGDYSHESTQKASLGARGAGDKFRLVPTAKNKAIWRLNFYHYLWLAYFSKWAVIMVVSTYYIFSFLIAITEVYPESIKKPASVIAITAVAAPFKGFLHLILYRLSDVPKQYYTYIVWLLWAMGIIETLFKLLTNGMLLGRS</sequence>
<feature type="compositionally biased region" description="Polar residues" evidence="1">
    <location>
        <begin position="1"/>
        <end position="15"/>
    </location>
</feature>
<evidence type="ECO:0000313" key="4">
    <source>
        <dbReference type="Proteomes" id="UP000277580"/>
    </source>
</evidence>
<dbReference type="InParanoid" id="A0A3N4KCT7"/>
<dbReference type="AlphaFoldDB" id="A0A3N4KCT7"/>
<organism evidence="3 4">
    <name type="scientific">Morchella conica CCBAS932</name>
    <dbReference type="NCBI Taxonomy" id="1392247"/>
    <lineage>
        <taxon>Eukaryota</taxon>
        <taxon>Fungi</taxon>
        <taxon>Dikarya</taxon>
        <taxon>Ascomycota</taxon>
        <taxon>Pezizomycotina</taxon>
        <taxon>Pezizomycetes</taxon>
        <taxon>Pezizales</taxon>
        <taxon>Morchellaceae</taxon>
        <taxon>Morchella</taxon>
    </lineage>
</organism>
<keyword evidence="2" id="KW-1133">Transmembrane helix</keyword>
<dbReference type="Proteomes" id="UP000277580">
    <property type="component" value="Unassembled WGS sequence"/>
</dbReference>
<proteinExistence type="predicted"/>
<evidence type="ECO:0000256" key="1">
    <source>
        <dbReference type="SAM" id="MobiDB-lite"/>
    </source>
</evidence>
<evidence type="ECO:0000256" key="2">
    <source>
        <dbReference type="SAM" id="Phobius"/>
    </source>
</evidence>
<protein>
    <submittedName>
        <fullName evidence="3">Uncharacterized protein</fullName>
    </submittedName>
</protein>
<feature type="region of interest" description="Disordered" evidence="1">
    <location>
        <begin position="1"/>
        <end position="20"/>
    </location>
</feature>
<gene>
    <name evidence="3" type="ORF">P167DRAFT_549998</name>
</gene>
<keyword evidence="2" id="KW-0472">Membrane</keyword>
<keyword evidence="2" id="KW-0812">Transmembrane</keyword>
<feature type="transmembrane region" description="Helical" evidence="2">
    <location>
        <begin position="56"/>
        <end position="81"/>
    </location>
</feature>
<feature type="transmembrane region" description="Helical" evidence="2">
    <location>
        <begin position="93"/>
        <end position="114"/>
    </location>
</feature>